<dbReference type="Proteomes" id="UP001172386">
    <property type="component" value="Unassembled WGS sequence"/>
</dbReference>
<evidence type="ECO:0000313" key="2">
    <source>
        <dbReference type="Proteomes" id="UP001172386"/>
    </source>
</evidence>
<proteinExistence type="predicted"/>
<sequence>MNSTPLPPRMESWKPTVVVGIDFGMTCTGVAYSTAPEWAEPKCIQRWPGQFQLANKVTTQVAYDDRDRLITWGFQCHRTTDVATSIMNEFKLYLDPSFPDNHPGRPSHQEAVRWYKDFMRSLWVHLDSYFDSVIPDWRQRNVQILISIPTTWTSPQLTARLKSWLEEAGLATAYNRRVDVNQTEAEAAAVYAAKQTFKVGDIIMVADAGGATTDINILEITERRRDRAKLRALDKAEGINVGSTQIDGHVKELVKAQLKQRRVQCNDDEVHWLAEDMMKSCAFEEIKCGFDGTQLQMDTHMAIPEENFPEHNRYQRQHVTITVDQLRSIFDNQLKLMFSAMDNKLHELMNQRPDPVKYLVLSGGLGSSKYVQRRIQAQYATRFPNMKVLCADEPQLAVAKGLVMDRVQALSTGSGVYTGRISRVSYGVLCREAYDKVRHRGEDITEDSLDKTKWAENMIEWLVEEGHAVEDTDFTKPYRLKIPKAEIGQGFEAQFVKSDAPAKALPRSLRHDGVERLCTLRFRFSEQDFRQSSSHQGFRLERSFLSRRRDHYIAEFNLRIIVGSTDLKFEIETMDGRKLNMAEARVEVEWEETEIRPKPKKPARTMFAAQR</sequence>
<reference evidence="1" key="1">
    <citation type="submission" date="2022-10" db="EMBL/GenBank/DDBJ databases">
        <title>Culturing micro-colonial fungi from biological soil crusts in the Mojave desert and describing Neophaeococcomyces mojavensis, and introducing the new genera and species Taxawa tesnikishii.</title>
        <authorList>
            <person name="Kurbessoian T."/>
            <person name="Stajich J.E."/>
        </authorList>
    </citation>
    <scope>NUCLEOTIDE SEQUENCE</scope>
    <source>
        <strain evidence="1">JES_112</strain>
    </source>
</reference>
<accession>A0ACC3ADY4</accession>
<evidence type="ECO:0000313" key="1">
    <source>
        <dbReference type="EMBL" id="KAJ9660458.1"/>
    </source>
</evidence>
<gene>
    <name evidence="1" type="ORF">H2198_002576</name>
</gene>
<protein>
    <submittedName>
        <fullName evidence="1">Uncharacterized protein</fullName>
    </submittedName>
</protein>
<name>A0ACC3ADY4_9EURO</name>
<organism evidence="1 2">
    <name type="scientific">Neophaeococcomyces mojaviensis</name>
    <dbReference type="NCBI Taxonomy" id="3383035"/>
    <lineage>
        <taxon>Eukaryota</taxon>
        <taxon>Fungi</taxon>
        <taxon>Dikarya</taxon>
        <taxon>Ascomycota</taxon>
        <taxon>Pezizomycotina</taxon>
        <taxon>Eurotiomycetes</taxon>
        <taxon>Chaetothyriomycetidae</taxon>
        <taxon>Chaetothyriales</taxon>
        <taxon>Chaetothyriales incertae sedis</taxon>
        <taxon>Neophaeococcomyces</taxon>
    </lineage>
</organism>
<dbReference type="EMBL" id="JAPDRQ010000031">
    <property type="protein sequence ID" value="KAJ9660458.1"/>
    <property type="molecule type" value="Genomic_DNA"/>
</dbReference>
<comment type="caution">
    <text evidence="1">The sequence shown here is derived from an EMBL/GenBank/DDBJ whole genome shotgun (WGS) entry which is preliminary data.</text>
</comment>
<keyword evidence="2" id="KW-1185">Reference proteome</keyword>